<dbReference type="InterPro" id="IPR045857">
    <property type="entry name" value="O16G_dom_2"/>
</dbReference>
<dbReference type="InterPro" id="IPR013780">
    <property type="entry name" value="Glyco_hydro_b"/>
</dbReference>
<dbReference type="InterPro" id="IPR017853">
    <property type="entry name" value="GH"/>
</dbReference>
<sequence length="541" mass="62344">MRPLWYRNAVIYQVDPALFRDSNGDGCGDLRGITERLDYIRGLGATAVWIMPFYDSPFCDAGYDVTDHLQVAPRFGDLADMVALLEKAEELGLHVIVELLVQHTSIEHKWFQEARRNRDSPYRDYYIWADEPQPDESMKPIFPTVEDSIWTWDEEAGQYYRHLFYKHEPDLDLANPRVIHEIERIMSFWLRLGVSGFRIDAAVHMVRQAGGGDLKKGYWLLEHMRDFVTMRRPETVLLGEIDTDPEKYVEYFGDEADRVTLLLDFWTNNHLFLALARQQAEPLIRAINSQPVPPSHSQYASWIRNHDELSLDRLEESERKEVMDTFAPDPKMRAYNRGIRRRLAPMLDGDERRIAATHALLFSLPGTPIIRYGEEIGMGDDMERPERQAVRTPMQWSNEPNAGFSCTTGELAAPLIDEGPFTYEKINVFAQTLRSDSLMARTGNMIRTRIGLREIGIGERQTVEVDDPAVFAIRHDNGSTVLMLVNLADKETTVEITADDLQDMVDVLADCNYDQPEGTPLKIRLGPYGYRWLRRKQQLFG</sequence>
<gene>
    <name evidence="2" type="ORF">CH92_02160</name>
</gene>
<keyword evidence="2" id="KW-0326">Glycosidase</keyword>
<dbReference type="KEGG" id="pstt:CH92_02160"/>
<dbReference type="PANTHER" id="PTHR10357:SF219">
    <property type="entry name" value="MALTOSE ALPHA-D-GLUCOSYLTRANSFERASE"/>
    <property type="match status" value="1"/>
</dbReference>
<protein>
    <submittedName>
        <fullName evidence="2">Glycosidase</fullName>
    </submittedName>
</protein>
<dbReference type="GO" id="GO:0005975">
    <property type="term" value="P:carbohydrate metabolic process"/>
    <property type="evidence" value="ECO:0007669"/>
    <property type="project" value="InterPro"/>
</dbReference>
<dbReference type="RefSeq" id="WP_025240152.1">
    <property type="nucleotide sequence ID" value="NZ_CP007441.1"/>
</dbReference>
<proteinExistence type="predicted"/>
<accession>W8R354</accession>
<dbReference type="Gene3D" id="3.20.20.80">
    <property type="entry name" value="Glycosidases"/>
    <property type="match status" value="1"/>
</dbReference>
<feature type="domain" description="Glycosyl hydrolase family 13 catalytic" evidence="1">
    <location>
        <begin position="13"/>
        <end position="405"/>
    </location>
</feature>
<dbReference type="Gene3D" id="3.90.400.10">
    <property type="entry name" value="Oligo-1,6-glucosidase, Domain 2"/>
    <property type="match status" value="1"/>
</dbReference>
<dbReference type="GO" id="GO:0016798">
    <property type="term" value="F:hydrolase activity, acting on glycosyl bonds"/>
    <property type="evidence" value="ECO:0007669"/>
    <property type="project" value="UniProtKB-KW"/>
</dbReference>
<dbReference type="SMART" id="SM00642">
    <property type="entry name" value="Aamy"/>
    <property type="match status" value="1"/>
</dbReference>
<dbReference type="Pfam" id="PF22157">
    <property type="entry name" value="SupH-like_C"/>
    <property type="match status" value="1"/>
</dbReference>
<evidence type="ECO:0000259" key="1">
    <source>
        <dbReference type="SMART" id="SM00642"/>
    </source>
</evidence>
<keyword evidence="2" id="KW-0378">Hydrolase</keyword>
<dbReference type="PANTHER" id="PTHR10357">
    <property type="entry name" value="ALPHA-AMYLASE FAMILY MEMBER"/>
    <property type="match status" value="1"/>
</dbReference>
<dbReference type="OrthoDB" id="9805159at2"/>
<dbReference type="Gene3D" id="2.60.40.1180">
    <property type="entry name" value="Golgi alpha-mannosidase II"/>
    <property type="match status" value="1"/>
</dbReference>
<reference evidence="2 3" key="2">
    <citation type="submission" date="2014-03" db="EMBL/GenBank/DDBJ databases">
        <authorList>
            <person name="Baltrus D."/>
            <person name="Dougherty K."/>
        </authorList>
    </citation>
    <scope>NUCLEOTIDE SEQUENCE</scope>
    <source>
        <strain evidence="2 3">28a24</strain>
    </source>
</reference>
<dbReference type="InterPro" id="IPR006047">
    <property type="entry name" value="GH13_cat_dom"/>
</dbReference>
<dbReference type="InterPro" id="IPR054049">
    <property type="entry name" value="SupH-like_C"/>
</dbReference>
<dbReference type="Pfam" id="PF00128">
    <property type="entry name" value="Alpha-amylase"/>
    <property type="match status" value="2"/>
</dbReference>
<dbReference type="SUPFAM" id="SSF51445">
    <property type="entry name" value="(Trans)glycosidases"/>
    <property type="match status" value="1"/>
</dbReference>
<dbReference type="Proteomes" id="UP000019522">
    <property type="component" value="Chromosome"/>
</dbReference>
<evidence type="ECO:0000313" key="3">
    <source>
        <dbReference type="Proteomes" id="UP000019522"/>
    </source>
</evidence>
<name>W8R354_STUST</name>
<evidence type="ECO:0000313" key="2">
    <source>
        <dbReference type="EMBL" id="AHL73963.1"/>
    </source>
</evidence>
<dbReference type="EMBL" id="CP007441">
    <property type="protein sequence ID" value="AHL73963.1"/>
    <property type="molecule type" value="Genomic_DNA"/>
</dbReference>
<dbReference type="CDD" id="cd11334">
    <property type="entry name" value="AmyAc_TreS"/>
    <property type="match status" value="1"/>
</dbReference>
<dbReference type="SUPFAM" id="SSF51011">
    <property type="entry name" value="Glycosyl hydrolase domain"/>
    <property type="match status" value="1"/>
</dbReference>
<dbReference type="PATRIC" id="fig|316.77.peg.438"/>
<dbReference type="AlphaFoldDB" id="W8R354"/>
<organism evidence="2 3">
    <name type="scientific">Stutzerimonas stutzeri</name>
    <name type="common">Pseudomonas stutzeri</name>
    <dbReference type="NCBI Taxonomy" id="316"/>
    <lineage>
        <taxon>Bacteria</taxon>
        <taxon>Pseudomonadati</taxon>
        <taxon>Pseudomonadota</taxon>
        <taxon>Gammaproteobacteria</taxon>
        <taxon>Pseudomonadales</taxon>
        <taxon>Pseudomonadaceae</taxon>
        <taxon>Stutzerimonas</taxon>
    </lineage>
</organism>
<reference evidence="3" key="1">
    <citation type="journal article" date="2014" name="Genome Announc.">
        <title>Complete Genome Sequence of the Highly Transformable Pseudomonas stutzeri Strain 28a24.</title>
        <authorList>
            <person name="Smith B.A."/>
            <person name="Dougherty K.M."/>
            <person name="Baltrus D.A."/>
        </authorList>
    </citation>
    <scope>NUCLEOTIDE SEQUENCE [LARGE SCALE GENOMIC DNA]</scope>
    <source>
        <strain evidence="3">28a24</strain>
    </source>
</reference>